<protein>
    <recommendedName>
        <fullName evidence="3">DUF5063 domain-containing protein</fullName>
    </recommendedName>
</protein>
<keyword evidence="2" id="KW-1185">Reference proteome</keyword>
<evidence type="ECO:0000313" key="2">
    <source>
        <dbReference type="Proteomes" id="UP001597045"/>
    </source>
</evidence>
<proteinExistence type="predicted"/>
<evidence type="ECO:0008006" key="3">
    <source>
        <dbReference type="Google" id="ProtNLM"/>
    </source>
</evidence>
<accession>A0ABW3MAT4</accession>
<sequence>MNDRGLVEQARAGVRELVHVARDGDTQSVFEVLRRVTDDTEVDTRLVVGQLVAAAAEMMLMRVGKQADDVTYAVDLRDDDEFAVPIDELTPPLRATVRALLAELNGAHADAEYQLELALCEQSLTTTLDVVVHSLLWTIGLLEWCESAGRPAPEWLAVADGPPEWS</sequence>
<organism evidence="1 2">
    <name type="scientific">Kibdelosporangium lantanae</name>
    <dbReference type="NCBI Taxonomy" id="1497396"/>
    <lineage>
        <taxon>Bacteria</taxon>
        <taxon>Bacillati</taxon>
        <taxon>Actinomycetota</taxon>
        <taxon>Actinomycetes</taxon>
        <taxon>Pseudonocardiales</taxon>
        <taxon>Pseudonocardiaceae</taxon>
        <taxon>Kibdelosporangium</taxon>
    </lineage>
</organism>
<gene>
    <name evidence="1" type="ORF">ACFQ1S_16665</name>
</gene>
<name>A0ABW3MAT4_9PSEU</name>
<comment type="caution">
    <text evidence="1">The sequence shown here is derived from an EMBL/GenBank/DDBJ whole genome shotgun (WGS) entry which is preliminary data.</text>
</comment>
<evidence type="ECO:0000313" key="1">
    <source>
        <dbReference type="EMBL" id="MFD1047062.1"/>
    </source>
</evidence>
<dbReference type="EMBL" id="JBHTIS010000913">
    <property type="protein sequence ID" value="MFD1047062.1"/>
    <property type="molecule type" value="Genomic_DNA"/>
</dbReference>
<dbReference type="Proteomes" id="UP001597045">
    <property type="component" value="Unassembled WGS sequence"/>
</dbReference>
<reference evidence="2" key="1">
    <citation type="journal article" date="2019" name="Int. J. Syst. Evol. Microbiol.">
        <title>The Global Catalogue of Microorganisms (GCM) 10K type strain sequencing project: providing services to taxonomists for standard genome sequencing and annotation.</title>
        <authorList>
            <consortium name="The Broad Institute Genomics Platform"/>
            <consortium name="The Broad Institute Genome Sequencing Center for Infectious Disease"/>
            <person name="Wu L."/>
            <person name="Ma J."/>
        </authorList>
    </citation>
    <scope>NUCLEOTIDE SEQUENCE [LARGE SCALE GENOMIC DNA]</scope>
    <source>
        <strain evidence="2">JCM 31486</strain>
    </source>
</reference>